<organism evidence="1 2">
    <name type="scientific">candidate division CPR1 bacterium GW2011_GWA2_42_17</name>
    <dbReference type="NCBI Taxonomy" id="1618341"/>
    <lineage>
        <taxon>Bacteria</taxon>
        <taxon>candidate division CPR1</taxon>
    </lineage>
</organism>
<dbReference type="Proteomes" id="UP000034875">
    <property type="component" value="Unassembled WGS sequence"/>
</dbReference>
<dbReference type="EMBL" id="LCCZ01000011">
    <property type="protein sequence ID" value="KKS44132.1"/>
    <property type="molecule type" value="Genomic_DNA"/>
</dbReference>
<gene>
    <name evidence="1" type="ORF">UV05_C0011G0023</name>
</gene>
<sequence length="112" mass="13100">MPTKPKTTYQDLPQQAVKLVKRSDLPDSQKTFWLEKISSLPKVLLNRLMVQLQRIELVSLEKDVLHNFNSLPPEKIFNPVERKKVTRKLNDIEAKKADLRKAAEIRSQILRK</sequence>
<comment type="caution">
    <text evidence="1">The sequence shown here is derived from an EMBL/GenBank/DDBJ whole genome shotgun (WGS) entry which is preliminary data.</text>
</comment>
<dbReference type="AlphaFoldDB" id="A0A0G0Z626"/>
<proteinExistence type="predicted"/>
<evidence type="ECO:0000313" key="2">
    <source>
        <dbReference type="Proteomes" id="UP000034875"/>
    </source>
</evidence>
<reference evidence="1 2" key="1">
    <citation type="journal article" date="2015" name="Nature">
        <title>rRNA introns, odd ribosomes, and small enigmatic genomes across a large radiation of phyla.</title>
        <authorList>
            <person name="Brown C.T."/>
            <person name="Hug L.A."/>
            <person name="Thomas B.C."/>
            <person name="Sharon I."/>
            <person name="Castelle C.J."/>
            <person name="Singh A."/>
            <person name="Wilkins M.J."/>
            <person name="Williams K.H."/>
            <person name="Banfield J.F."/>
        </authorList>
    </citation>
    <scope>NUCLEOTIDE SEQUENCE [LARGE SCALE GENOMIC DNA]</scope>
</reference>
<protein>
    <submittedName>
        <fullName evidence="1">Uncharacterized protein</fullName>
    </submittedName>
</protein>
<evidence type="ECO:0000313" key="1">
    <source>
        <dbReference type="EMBL" id="KKS44132.1"/>
    </source>
</evidence>
<name>A0A0G0Z626_9BACT</name>
<accession>A0A0G0Z626</accession>